<dbReference type="Pfam" id="PF00651">
    <property type="entry name" value="BTB"/>
    <property type="match status" value="1"/>
</dbReference>
<dbReference type="Gene3D" id="2.120.10.80">
    <property type="entry name" value="Kelch-type beta propeller"/>
    <property type="match status" value="1"/>
</dbReference>
<dbReference type="PIRSF" id="PIRSF037037">
    <property type="entry name" value="Kelch-like_protein_gigaxonin"/>
    <property type="match status" value="1"/>
</dbReference>
<evidence type="ECO:0000256" key="4">
    <source>
        <dbReference type="ARBA" id="ARBA00043912"/>
    </source>
</evidence>
<gene>
    <name evidence="7" type="ORF">DMN91_001458</name>
</gene>
<dbReference type="OrthoDB" id="191037at2759"/>
<proteinExistence type="predicted"/>
<dbReference type="Pfam" id="PF01344">
    <property type="entry name" value="Kelch_1"/>
    <property type="match status" value="1"/>
</dbReference>
<reference evidence="7" key="2">
    <citation type="submission" date="2018-07" db="EMBL/GenBank/DDBJ databases">
        <authorList>
            <person name="Mckenzie S.K."/>
            <person name="Kronauer D.J.C."/>
        </authorList>
    </citation>
    <scope>NUCLEOTIDE SEQUENCE</scope>
    <source>
        <strain evidence="7">Clonal line C1</strain>
    </source>
</reference>
<dbReference type="UniPathway" id="UPA00143"/>
<dbReference type="FunFam" id="1.25.40.420:FF:000001">
    <property type="entry name" value="Kelch-like family member 12"/>
    <property type="match status" value="1"/>
</dbReference>
<evidence type="ECO:0000313" key="7">
    <source>
        <dbReference type="EMBL" id="RLU25302.1"/>
    </source>
</evidence>
<dbReference type="Pfam" id="PF24681">
    <property type="entry name" value="Kelch_KLHDC2_KLHL20_DRC7"/>
    <property type="match status" value="1"/>
</dbReference>
<dbReference type="SMART" id="SM00875">
    <property type="entry name" value="BACK"/>
    <property type="match status" value="1"/>
</dbReference>
<dbReference type="Gene3D" id="3.30.710.10">
    <property type="entry name" value="Potassium Channel Kv1.1, Chain A"/>
    <property type="match status" value="1"/>
</dbReference>
<organism evidence="7">
    <name type="scientific">Ooceraea biroi</name>
    <name type="common">Clonal raider ant</name>
    <name type="synonym">Cerapachys biroi</name>
    <dbReference type="NCBI Taxonomy" id="2015173"/>
    <lineage>
        <taxon>Eukaryota</taxon>
        <taxon>Metazoa</taxon>
        <taxon>Ecdysozoa</taxon>
        <taxon>Arthropoda</taxon>
        <taxon>Hexapoda</taxon>
        <taxon>Insecta</taxon>
        <taxon>Pterygota</taxon>
        <taxon>Neoptera</taxon>
        <taxon>Endopterygota</taxon>
        <taxon>Hymenoptera</taxon>
        <taxon>Apocrita</taxon>
        <taxon>Aculeata</taxon>
        <taxon>Formicoidea</taxon>
        <taxon>Formicidae</taxon>
        <taxon>Dorylinae</taxon>
        <taxon>Ooceraea</taxon>
    </lineage>
</organism>
<dbReference type="CDD" id="cd18450">
    <property type="entry name" value="BACK_KLHL10"/>
    <property type="match status" value="1"/>
</dbReference>
<evidence type="ECO:0000256" key="3">
    <source>
        <dbReference type="ARBA" id="ARBA00022737"/>
    </source>
</evidence>
<feature type="domain" description="BTB" evidence="6">
    <location>
        <begin position="49"/>
        <end position="117"/>
    </location>
</feature>
<dbReference type="GO" id="GO:0016567">
    <property type="term" value="P:protein ubiquitination"/>
    <property type="evidence" value="ECO:0007669"/>
    <property type="project" value="UniProtKB-UniPathway"/>
</dbReference>
<dbReference type="InterPro" id="IPR015915">
    <property type="entry name" value="Kelch-typ_b-propeller"/>
</dbReference>
<comment type="function">
    <text evidence="4">Probable substrate-specific adapter of an E3 ubiquitin-protein ligase complex which mediates the ubiquitination and subsequent proteasomal degradation of target proteins. May have a role in synapse differentiation and growth.</text>
</comment>
<feature type="compositionally biased region" description="Low complexity" evidence="5">
    <location>
        <begin position="573"/>
        <end position="590"/>
    </location>
</feature>
<dbReference type="SMART" id="SM00612">
    <property type="entry name" value="Kelch"/>
    <property type="match status" value="5"/>
</dbReference>
<dbReference type="GO" id="GO:0003779">
    <property type="term" value="F:actin binding"/>
    <property type="evidence" value="ECO:0007669"/>
    <property type="project" value="UniProtKB-KW"/>
</dbReference>
<dbReference type="PRINTS" id="PR00501">
    <property type="entry name" value="KELCHREPEAT"/>
</dbReference>
<dbReference type="EMBL" id="QOIP01000002">
    <property type="protein sequence ID" value="RLU25302.1"/>
    <property type="molecule type" value="Genomic_DNA"/>
</dbReference>
<dbReference type="PANTHER" id="PTHR45632">
    <property type="entry name" value="LD33804P"/>
    <property type="match status" value="1"/>
</dbReference>
<comment type="caution">
    <text evidence="7">The sequence shown here is derived from an EMBL/GenBank/DDBJ whole genome shotgun (WGS) entry which is preliminary data.</text>
</comment>
<keyword evidence="3" id="KW-0677">Repeat</keyword>
<sequence length="611" mass="70080">MDVEASTSNRKTEKCNANNQCLIAESGGRCMSTQAMQSLYDFRQNNLLCDAVLRLEDGGVFPIHRAILSACSTYFRALFTTTLHCREKTDVLLPGVTSPMMNLLLEYAYLRSIDVNRENVCELLIMADYLSILGVLELCCDYLRDNLAPENCIEVMGFARQRFCKKLENDAYRFIVGHFVEVSQRNEEILHLPIEELKPLVGADELNVKSEQTVWELVLRWINHDPDSRKDYIVDLMKNIRLGLLDTQFFLENVKDHPYVVGNDACRPIIIETLKFLYDLEMITQKDGEVPTPEIARPRVPHEILFAIGGWSGGSPTNYIETYDTRADRWIPVVLTIFYNNLCYVSVAVLNNLVYAMGGYDGYHRQKTAERYNYKTNQWSLIAPMNVQRSDASATTLNDKIYITGGFDGHDCLNTAEVYDPNTNQWTMITAMRSRRSGVSCISYHGCVYVIGGFNGVSRMCSGEKYKPSTNSWSHIPDMYNPRSNFAIEVIDDMIFALGGFNSVTTTYQVECYDEKTNEWYEATDMNICRSALSACVIMGLPNVYDYIHKHRERLMEEKRQKLLAHEVRRAQHQQQEQGQVRQNLQISPMIPIPPPFPRTNENDSNNNRQR</sequence>
<accession>A0A3L8DYD6</accession>
<dbReference type="InterPro" id="IPR017096">
    <property type="entry name" value="BTB-kelch_protein"/>
</dbReference>
<dbReference type="SUPFAM" id="SSF117281">
    <property type="entry name" value="Kelch motif"/>
    <property type="match status" value="1"/>
</dbReference>
<protein>
    <recommendedName>
        <fullName evidence="1">Kelch-like protein diablo</fullName>
    </recommendedName>
</protein>
<dbReference type="SMART" id="SM00225">
    <property type="entry name" value="BTB"/>
    <property type="match status" value="1"/>
</dbReference>
<dbReference type="SUPFAM" id="SSF54695">
    <property type="entry name" value="POZ domain"/>
    <property type="match status" value="1"/>
</dbReference>
<keyword evidence="2" id="KW-0880">Kelch repeat</keyword>
<name>A0A3L8DYD6_OOCBI</name>
<dbReference type="PROSITE" id="PS50097">
    <property type="entry name" value="BTB"/>
    <property type="match status" value="1"/>
</dbReference>
<dbReference type="Gene3D" id="1.25.40.420">
    <property type="match status" value="1"/>
</dbReference>
<dbReference type="AlphaFoldDB" id="A0A3L8DYD6"/>
<dbReference type="InterPro" id="IPR011333">
    <property type="entry name" value="SKP1/BTB/POZ_sf"/>
</dbReference>
<evidence type="ECO:0000256" key="5">
    <source>
        <dbReference type="SAM" id="MobiDB-lite"/>
    </source>
</evidence>
<dbReference type="InterPro" id="IPR000210">
    <property type="entry name" value="BTB/POZ_dom"/>
</dbReference>
<dbReference type="Proteomes" id="UP000279307">
    <property type="component" value="Chromosome 2"/>
</dbReference>
<dbReference type="InterPro" id="IPR011705">
    <property type="entry name" value="BACK"/>
</dbReference>
<reference evidence="7" key="1">
    <citation type="journal article" date="2018" name="Genome Res.">
        <title>The genomic architecture and molecular evolution of ant odorant receptors.</title>
        <authorList>
            <person name="McKenzie S.K."/>
            <person name="Kronauer D.J.C."/>
        </authorList>
    </citation>
    <scope>NUCLEOTIDE SEQUENCE [LARGE SCALE GENOMIC DNA]</scope>
    <source>
        <strain evidence="7">Clonal line C1</strain>
    </source>
</reference>
<evidence type="ECO:0000259" key="6">
    <source>
        <dbReference type="PROSITE" id="PS50097"/>
    </source>
</evidence>
<dbReference type="PANTHER" id="PTHR45632:SF3">
    <property type="entry name" value="KELCH-LIKE PROTEIN 32"/>
    <property type="match status" value="1"/>
</dbReference>
<feature type="region of interest" description="Disordered" evidence="5">
    <location>
        <begin position="568"/>
        <end position="611"/>
    </location>
</feature>
<evidence type="ECO:0000256" key="2">
    <source>
        <dbReference type="ARBA" id="ARBA00022441"/>
    </source>
</evidence>
<dbReference type="Pfam" id="PF07707">
    <property type="entry name" value="BACK"/>
    <property type="match status" value="1"/>
</dbReference>
<evidence type="ECO:0000256" key="1">
    <source>
        <dbReference type="ARBA" id="ARBA00013699"/>
    </source>
</evidence>
<dbReference type="InterPro" id="IPR006652">
    <property type="entry name" value="Kelch_1"/>
</dbReference>